<dbReference type="EMBL" id="CP144700">
    <property type="protein sequence ID" value="WVZ24335.1"/>
    <property type="molecule type" value="Genomic_DNA"/>
</dbReference>
<proteinExistence type="predicted"/>
<gene>
    <name evidence="2" type="ORF">V8G54_002879</name>
</gene>
<accession>A0AAQ3PBW2</accession>
<feature type="compositionally biased region" description="Basic and acidic residues" evidence="1">
    <location>
        <begin position="264"/>
        <end position="277"/>
    </location>
</feature>
<keyword evidence="3" id="KW-1185">Reference proteome</keyword>
<protein>
    <submittedName>
        <fullName evidence="2">Uncharacterized protein</fullName>
    </submittedName>
</protein>
<dbReference type="AlphaFoldDB" id="A0AAQ3PBW2"/>
<name>A0AAQ3PBW2_VIGMU</name>
<evidence type="ECO:0000313" key="2">
    <source>
        <dbReference type="EMBL" id="WVZ24335.1"/>
    </source>
</evidence>
<dbReference type="Proteomes" id="UP001374535">
    <property type="component" value="Chromosome 1"/>
</dbReference>
<organism evidence="2 3">
    <name type="scientific">Vigna mungo</name>
    <name type="common">Black gram</name>
    <name type="synonym">Phaseolus mungo</name>
    <dbReference type="NCBI Taxonomy" id="3915"/>
    <lineage>
        <taxon>Eukaryota</taxon>
        <taxon>Viridiplantae</taxon>
        <taxon>Streptophyta</taxon>
        <taxon>Embryophyta</taxon>
        <taxon>Tracheophyta</taxon>
        <taxon>Spermatophyta</taxon>
        <taxon>Magnoliopsida</taxon>
        <taxon>eudicotyledons</taxon>
        <taxon>Gunneridae</taxon>
        <taxon>Pentapetalae</taxon>
        <taxon>rosids</taxon>
        <taxon>fabids</taxon>
        <taxon>Fabales</taxon>
        <taxon>Fabaceae</taxon>
        <taxon>Papilionoideae</taxon>
        <taxon>50 kb inversion clade</taxon>
        <taxon>NPAAA clade</taxon>
        <taxon>indigoferoid/millettioid clade</taxon>
        <taxon>Phaseoleae</taxon>
        <taxon>Vigna</taxon>
    </lineage>
</organism>
<evidence type="ECO:0000256" key="1">
    <source>
        <dbReference type="SAM" id="MobiDB-lite"/>
    </source>
</evidence>
<feature type="region of interest" description="Disordered" evidence="1">
    <location>
        <begin position="232"/>
        <end position="300"/>
    </location>
</feature>
<reference evidence="2 3" key="1">
    <citation type="journal article" date="2023" name="Life. Sci Alliance">
        <title>Evolutionary insights into 3D genome organization and epigenetic landscape of Vigna mungo.</title>
        <authorList>
            <person name="Junaid A."/>
            <person name="Singh B."/>
            <person name="Bhatia S."/>
        </authorList>
    </citation>
    <scope>NUCLEOTIDE SEQUENCE [LARGE SCALE GENOMIC DNA]</scope>
    <source>
        <strain evidence="2">Urdbean</strain>
    </source>
</reference>
<evidence type="ECO:0000313" key="3">
    <source>
        <dbReference type="Proteomes" id="UP001374535"/>
    </source>
</evidence>
<sequence length="300" mass="33652">MAFKEKGLVLAVLLVFFSMAKTSITTLWSWRVAQYSNLPARNGGSGSQFSQPIIGHVSHRNQPLRYPTHYTLVLFEVAYMQPSSPAWLKATKLQGLPSFISGVCLTWFILPLTTNGGNDGAPMIDRENLSEKDKIAEAVEVGLATDCDNTTDGKKVQSVQHEKRELEPIRGGIRGGIHQNADTRGRFRNAKVCGEKTKMLKTMTIATMAALEGHTGERKLWREDDWRRRPKTVAGDGGWRRWPETVSGGGERPETVPEAVAGDGQRRRMMTDGDRGCRRPWRPAAGRQRRQWLKNQRTLL</sequence>